<dbReference type="Gene3D" id="3.10.105.10">
    <property type="entry name" value="Dipeptide-binding Protein, Domain 3"/>
    <property type="match status" value="1"/>
</dbReference>
<feature type="domain" description="Protein kinase" evidence="3">
    <location>
        <begin position="18"/>
        <end position="277"/>
    </location>
</feature>
<keyword evidence="2" id="KW-0472">Membrane</keyword>
<dbReference type="CDD" id="cd14014">
    <property type="entry name" value="STKc_PknB_like"/>
    <property type="match status" value="1"/>
</dbReference>
<dbReference type="RefSeq" id="WP_379512401.1">
    <property type="nucleotide sequence ID" value="NZ_JBHSPA010000006.1"/>
</dbReference>
<proteinExistence type="predicted"/>
<comment type="caution">
    <text evidence="4">The sequence shown here is derived from an EMBL/GenBank/DDBJ whole genome shotgun (WGS) entry which is preliminary data.</text>
</comment>
<accession>A0ABW1CDU3</accession>
<evidence type="ECO:0000256" key="2">
    <source>
        <dbReference type="SAM" id="Phobius"/>
    </source>
</evidence>
<dbReference type="SUPFAM" id="SSF56112">
    <property type="entry name" value="Protein kinase-like (PK-like)"/>
    <property type="match status" value="1"/>
</dbReference>
<sequence>MPGVRSLRSGDPSSIGPYQLTGFLGEGGQGSVYLGLAPSGERVAVKLLHARFTEDERAVRRFLREADAARRVAEFCTARVLDVSESGGQPYIVGEYVDGPSLQHHVAADGPIGGQVLIRLAVATATALAAIHRAGVIHRDFKPGNVMLGPDGPRVIDFGIARALDVSQSISTSVVGTPAFMAPEQFLGDPHAASDVFAWAGTMVYAATGRGPFGFGALPVVMHRIMNGEPDLSGVPDSLRPLLWAALAKDHQRRPSAEQLLRDLIRSSGPAPLAPWQAGAPGQVGGAWTGPGPMGVVTAPGRRGRRGLLVTAGAAATAVVVGVTAWMVVRLNDSESGPSPTPTSVATGYGSALTSVVRPSTRKGGTIRLASAVGLDSTDPADMYMTQSWNMVRLYGRSLTMFKPAPGAAGTQIVPDLAEGLGEPGDGGKTWTYRLRQGVKFQDGTPITSADVKYAVLRSMDVSFAQGTNLFDLLLDLPAGYQGPYKSPQAGTDTAIETPDARTITFHLKKPLATFDHLVQLPETVPVPKAKDTRGTYRSGVVSSGPYQIESATEDVVKLIRNPNWDPATDPNRTALPDRFELTYGMETDQAARLITSGGAEVGSFVPDAEIPAILADPARKAQADAPVTTVRTLAINPQVPPFDKVECRRAVVRALDLNTVQASDRPLTDQVPTSLVPPAVPGRHYRDPALTPRGDAAAARADLVKCGQPNGFTATYMHRDLAGEAGAAQAVQAALAKVGIEIKLKSAQIADFHRLQGGNPAYLKKEGIGLIVKSWIFDWPDPYSFLPDQVDSRRILDEYSFNVSVRLPAVDALVDSATKELDPQVRAGLWAQVEKQVADQAVLVPLTWRRSLLLRGAKAADLHVSPVYGDYDLTTIGLAASS</sequence>
<dbReference type="InterPro" id="IPR011009">
    <property type="entry name" value="Kinase-like_dom_sf"/>
</dbReference>
<dbReference type="Pfam" id="PF00496">
    <property type="entry name" value="SBP_bac_5"/>
    <property type="match status" value="1"/>
</dbReference>
<dbReference type="PANTHER" id="PTHR30290">
    <property type="entry name" value="PERIPLASMIC BINDING COMPONENT OF ABC TRANSPORTER"/>
    <property type="match status" value="1"/>
</dbReference>
<dbReference type="Proteomes" id="UP001596058">
    <property type="component" value="Unassembled WGS sequence"/>
</dbReference>
<dbReference type="Gene3D" id="3.30.200.20">
    <property type="entry name" value="Phosphorylase Kinase, domain 1"/>
    <property type="match status" value="1"/>
</dbReference>
<evidence type="ECO:0000313" key="4">
    <source>
        <dbReference type="EMBL" id="MFC5822851.1"/>
    </source>
</evidence>
<dbReference type="InterPro" id="IPR000719">
    <property type="entry name" value="Prot_kinase_dom"/>
</dbReference>
<dbReference type="PANTHER" id="PTHR30290:SF83">
    <property type="entry name" value="ABC TRANSPORTER SUBSTRATE-BINDING PROTEIN"/>
    <property type="match status" value="1"/>
</dbReference>
<keyword evidence="2" id="KW-1133">Transmembrane helix</keyword>
<evidence type="ECO:0000259" key="3">
    <source>
        <dbReference type="PROSITE" id="PS50011"/>
    </source>
</evidence>
<dbReference type="InterPro" id="IPR000914">
    <property type="entry name" value="SBP_5_dom"/>
</dbReference>
<dbReference type="Gene3D" id="1.10.510.10">
    <property type="entry name" value="Transferase(Phosphotransferase) domain 1"/>
    <property type="match status" value="1"/>
</dbReference>
<reference evidence="5" key="1">
    <citation type="journal article" date="2019" name="Int. J. Syst. Evol. Microbiol.">
        <title>The Global Catalogue of Microorganisms (GCM) 10K type strain sequencing project: providing services to taxonomists for standard genome sequencing and annotation.</title>
        <authorList>
            <consortium name="The Broad Institute Genomics Platform"/>
            <consortium name="The Broad Institute Genome Sequencing Center for Infectious Disease"/>
            <person name="Wu L."/>
            <person name="Ma J."/>
        </authorList>
    </citation>
    <scope>NUCLEOTIDE SEQUENCE [LARGE SCALE GENOMIC DNA]</scope>
    <source>
        <strain evidence="5">CCUG 53903</strain>
    </source>
</reference>
<dbReference type="InterPro" id="IPR008271">
    <property type="entry name" value="Ser/Thr_kinase_AS"/>
</dbReference>
<dbReference type="CDD" id="cd08506">
    <property type="entry name" value="PBP2_clavulanate_OppA2"/>
    <property type="match status" value="1"/>
</dbReference>
<dbReference type="Pfam" id="PF00069">
    <property type="entry name" value="Pkinase"/>
    <property type="match status" value="1"/>
</dbReference>
<protein>
    <submittedName>
        <fullName evidence="4">ABC transporter substrate-binding protein</fullName>
    </submittedName>
</protein>
<dbReference type="PROSITE" id="PS00108">
    <property type="entry name" value="PROTEIN_KINASE_ST"/>
    <property type="match status" value="1"/>
</dbReference>
<organism evidence="4 5">
    <name type="scientific">Nonomuraea insulae</name>
    <dbReference type="NCBI Taxonomy" id="1616787"/>
    <lineage>
        <taxon>Bacteria</taxon>
        <taxon>Bacillati</taxon>
        <taxon>Actinomycetota</taxon>
        <taxon>Actinomycetes</taxon>
        <taxon>Streptosporangiales</taxon>
        <taxon>Streptosporangiaceae</taxon>
        <taxon>Nonomuraea</taxon>
    </lineage>
</organism>
<name>A0ABW1CDU3_9ACTN</name>
<dbReference type="SUPFAM" id="SSF53850">
    <property type="entry name" value="Periplasmic binding protein-like II"/>
    <property type="match status" value="1"/>
</dbReference>
<feature type="region of interest" description="Disordered" evidence="1">
    <location>
        <begin position="669"/>
        <end position="689"/>
    </location>
</feature>
<keyword evidence="5" id="KW-1185">Reference proteome</keyword>
<feature type="transmembrane region" description="Helical" evidence="2">
    <location>
        <begin position="308"/>
        <end position="329"/>
    </location>
</feature>
<dbReference type="InterPro" id="IPR039424">
    <property type="entry name" value="SBP_5"/>
</dbReference>
<evidence type="ECO:0000256" key="1">
    <source>
        <dbReference type="SAM" id="MobiDB-lite"/>
    </source>
</evidence>
<dbReference type="EMBL" id="JBHSPA010000006">
    <property type="protein sequence ID" value="MFC5822851.1"/>
    <property type="molecule type" value="Genomic_DNA"/>
</dbReference>
<keyword evidence="2" id="KW-0812">Transmembrane</keyword>
<dbReference type="PROSITE" id="PS50011">
    <property type="entry name" value="PROTEIN_KINASE_DOM"/>
    <property type="match status" value="1"/>
</dbReference>
<gene>
    <name evidence="4" type="ORF">ACFPZ3_03180</name>
</gene>
<evidence type="ECO:0000313" key="5">
    <source>
        <dbReference type="Proteomes" id="UP001596058"/>
    </source>
</evidence>
<dbReference type="Gene3D" id="3.40.190.10">
    <property type="entry name" value="Periplasmic binding protein-like II"/>
    <property type="match status" value="1"/>
</dbReference>